<keyword evidence="1" id="KW-0175">Coiled coil</keyword>
<feature type="signal peptide" evidence="2">
    <location>
        <begin position="1"/>
        <end position="22"/>
    </location>
</feature>
<dbReference type="RefSeq" id="WP_213792229.1">
    <property type="nucleotide sequence ID" value="NZ_JAAMFJ010000001.1"/>
</dbReference>
<evidence type="ECO:0000313" key="3">
    <source>
        <dbReference type="EMBL" id="MBS9335651.1"/>
    </source>
</evidence>
<dbReference type="Proteomes" id="UP000735205">
    <property type="component" value="Unassembled WGS sequence"/>
</dbReference>
<protein>
    <submittedName>
        <fullName evidence="3">Uncharacterized protein</fullName>
    </submittedName>
</protein>
<evidence type="ECO:0000256" key="2">
    <source>
        <dbReference type="SAM" id="SignalP"/>
    </source>
</evidence>
<gene>
    <name evidence="3" type="ORF">G6R28_00170</name>
</gene>
<name>A0ABS5QR99_9LACO</name>
<reference evidence="3 4" key="1">
    <citation type="submission" date="2020-02" db="EMBL/GenBank/DDBJ databases">
        <title>Fructobacillus sp. isolated from paper mulberry of Taiwan.</title>
        <authorList>
            <person name="Lin S.-T."/>
        </authorList>
    </citation>
    <scope>NUCLEOTIDE SEQUENCE [LARGE SCALE GENOMIC DNA]</scope>
    <source>
        <strain evidence="3 4">M1-21</strain>
    </source>
</reference>
<sequence>MHILKKNSRSAFVLAEALLALAIVTVAVLAEAEDAKNQQTIVRREKARYRQTLKAKQEALENFQQVRKELERKNDEAQVEG</sequence>
<accession>A0ABS5QR99</accession>
<evidence type="ECO:0000313" key="4">
    <source>
        <dbReference type="Proteomes" id="UP000735205"/>
    </source>
</evidence>
<dbReference type="EMBL" id="JAAMFJ010000001">
    <property type="protein sequence ID" value="MBS9335651.1"/>
    <property type="molecule type" value="Genomic_DNA"/>
</dbReference>
<proteinExistence type="predicted"/>
<feature type="chain" id="PRO_5046660521" evidence="2">
    <location>
        <begin position="23"/>
        <end position="81"/>
    </location>
</feature>
<comment type="caution">
    <text evidence="3">The sequence shown here is derived from an EMBL/GenBank/DDBJ whole genome shotgun (WGS) entry which is preliminary data.</text>
</comment>
<evidence type="ECO:0000256" key="1">
    <source>
        <dbReference type="SAM" id="Coils"/>
    </source>
</evidence>
<keyword evidence="4" id="KW-1185">Reference proteome</keyword>
<organism evidence="3 4">
    <name type="scientific">Fructobacillus papyrifericola</name>
    <dbReference type="NCBI Taxonomy" id="2713172"/>
    <lineage>
        <taxon>Bacteria</taxon>
        <taxon>Bacillati</taxon>
        <taxon>Bacillota</taxon>
        <taxon>Bacilli</taxon>
        <taxon>Lactobacillales</taxon>
        <taxon>Lactobacillaceae</taxon>
        <taxon>Fructobacillus</taxon>
    </lineage>
</organism>
<keyword evidence="2" id="KW-0732">Signal</keyword>
<feature type="coiled-coil region" evidence="1">
    <location>
        <begin position="46"/>
        <end position="80"/>
    </location>
</feature>